<accession>A0A023WMK0</accession>
<dbReference type="OrthoDB" id="5828847at2"/>
<gene>
    <name evidence="1" type="ORF">UIB01_02470</name>
</gene>
<organism evidence="1 2">
    <name type="scientific">Stutzerimonas stutzeri</name>
    <name type="common">Pseudomonas stutzeri</name>
    <dbReference type="NCBI Taxonomy" id="316"/>
    <lineage>
        <taxon>Bacteria</taxon>
        <taxon>Pseudomonadati</taxon>
        <taxon>Pseudomonadota</taxon>
        <taxon>Gammaproteobacteria</taxon>
        <taxon>Pseudomonadales</taxon>
        <taxon>Pseudomonadaceae</taxon>
        <taxon>Stutzerimonas</taxon>
    </lineage>
</organism>
<evidence type="ECO:0000313" key="2">
    <source>
        <dbReference type="Proteomes" id="UP000025238"/>
    </source>
</evidence>
<dbReference type="KEGG" id="pstu:UIB01_02470"/>
<dbReference type="AlphaFoldDB" id="A0A023WMK0"/>
<evidence type="ECO:0000313" key="1">
    <source>
        <dbReference type="EMBL" id="AHY41383.1"/>
    </source>
</evidence>
<dbReference type="Pfam" id="PF10982">
    <property type="entry name" value="DUF2789"/>
    <property type="match status" value="1"/>
</dbReference>
<dbReference type="InterPro" id="IPR038086">
    <property type="entry name" value="DUF2789_sf"/>
</dbReference>
<dbReference type="EMBL" id="CP007509">
    <property type="protein sequence ID" value="AHY41383.1"/>
    <property type="molecule type" value="Genomic_DNA"/>
</dbReference>
<dbReference type="Gene3D" id="1.10.10.1130">
    <property type="entry name" value="Uncharacterised protein PF10982, DUF2789"/>
    <property type="match status" value="1"/>
</dbReference>
<dbReference type="PATRIC" id="fig|316.97.peg.502"/>
<proteinExistence type="predicted"/>
<evidence type="ECO:0008006" key="3">
    <source>
        <dbReference type="Google" id="ProtNLM"/>
    </source>
</evidence>
<dbReference type="Proteomes" id="UP000025238">
    <property type="component" value="Chromosome"/>
</dbReference>
<dbReference type="InterPro" id="IPR021250">
    <property type="entry name" value="DUF2789"/>
</dbReference>
<reference evidence="1 2" key="1">
    <citation type="submission" date="2014-03" db="EMBL/GenBank/DDBJ databases">
        <title>Complete genome sequence of Pseudomonas stutzeri 19SMN4.</title>
        <authorList>
            <person name="Brunet-Galmes I."/>
            <person name="Nogales B."/>
            <person name="Busquets A."/>
            <person name="Pena A."/>
            <person name="Gomila M."/>
            <person name="Garcia-Valdes E."/>
            <person name="Lalucat J."/>
            <person name="Bennasar A."/>
            <person name="Bosch R."/>
        </authorList>
    </citation>
    <scope>NUCLEOTIDE SEQUENCE [LARGE SCALE GENOMIC DNA]</scope>
    <source>
        <strain evidence="1 2">19SMN4</strain>
    </source>
</reference>
<name>A0A023WMK0_STUST</name>
<protein>
    <recommendedName>
        <fullName evidence="3">DUF2789 domain-containing protein</fullName>
    </recommendedName>
</protein>
<sequence>MEQSIHAFHSLFEQLGLPNDDVSIRRFIETHSPLAEDVYLADASFWTPAQAAFLREEILEDADWAEVVDRLNVALRRHYH</sequence>